<evidence type="ECO:0000256" key="1">
    <source>
        <dbReference type="SAM" id="MobiDB-lite"/>
    </source>
</evidence>
<feature type="compositionally biased region" description="Pro residues" evidence="1">
    <location>
        <begin position="158"/>
        <end position="174"/>
    </location>
</feature>
<comment type="caution">
    <text evidence="2">The sequence shown here is derived from an EMBL/GenBank/DDBJ whole genome shotgun (WGS) entry which is preliminary data.</text>
</comment>
<feature type="compositionally biased region" description="Basic residues" evidence="1">
    <location>
        <begin position="411"/>
        <end position="428"/>
    </location>
</feature>
<accession>A0A8J2SZX8</accession>
<evidence type="ECO:0000313" key="2">
    <source>
        <dbReference type="EMBL" id="CAH0376963.1"/>
    </source>
</evidence>
<feature type="compositionally biased region" description="Acidic residues" evidence="1">
    <location>
        <begin position="96"/>
        <end position="134"/>
    </location>
</feature>
<evidence type="ECO:0000313" key="3">
    <source>
        <dbReference type="Proteomes" id="UP000789595"/>
    </source>
</evidence>
<organism evidence="2 3">
    <name type="scientific">Pelagomonas calceolata</name>
    <dbReference type="NCBI Taxonomy" id="35677"/>
    <lineage>
        <taxon>Eukaryota</taxon>
        <taxon>Sar</taxon>
        <taxon>Stramenopiles</taxon>
        <taxon>Ochrophyta</taxon>
        <taxon>Pelagophyceae</taxon>
        <taxon>Pelagomonadales</taxon>
        <taxon>Pelagomonadaceae</taxon>
        <taxon>Pelagomonas</taxon>
    </lineage>
</organism>
<feature type="compositionally biased region" description="Basic and acidic residues" evidence="1">
    <location>
        <begin position="52"/>
        <end position="94"/>
    </location>
</feature>
<keyword evidence="3" id="KW-1185">Reference proteome</keyword>
<feature type="region of interest" description="Disordered" evidence="1">
    <location>
        <begin position="52"/>
        <end position="233"/>
    </location>
</feature>
<dbReference type="AlphaFoldDB" id="A0A8J2SZX8"/>
<protein>
    <submittedName>
        <fullName evidence="2">Uncharacterized protein</fullName>
    </submittedName>
</protein>
<dbReference type="EMBL" id="CAKKNE010000005">
    <property type="protein sequence ID" value="CAH0376963.1"/>
    <property type="molecule type" value="Genomic_DNA"/>
</dbReference>
<gene>
    <name evidence="2" type="ORF">PECAL_5P15490</name>
</gene>
<sequence>MAKKANAKQNDSAPAELRKLAVQAVKHKATIDDANFKKRELRETLVRLQEALEERRAEERRIAEEARRREEEEAARLAAEEEARRRAEEERLAAEAEAEESEESEEEEEPEPEEVPEADEEESSEEEEDADELMPEPTLRGRVAPGMVPFMARAAARPMPPAPRRKALPPPPPVVAVTPESESESEEEEPVKVECDEASAEEIESEDEEEPEDEVEEEDAIVEVTRRPARRGYPEPSFEGLEALRAAPKDYHELQAALASAGASIEGGDRPLLDFRRDLITSARVAAVTVTVHHAKRDRDIEIDEEGDIAAQTAACVREIREATKALNPIKTKLRAFEGMKVSVPGGRVAIGLSKEAVYGYAIFVDRGVWHKLDEEVQDACVDAGLITLKGAAAASVALTVRDIGEAPPVPRKRAAPKKSRKPAKKGKLSAVVRAKRGVTYYK</sequence>
<dbReference type="Proteomes" id="UP000789595">
    <property type="component" value="Unassembled WGS sequence"/>
</dbReference>
<proteinExistence type="predicted"/>
<feature type="region of interest" description="Disordered" evidence="1">
    <location>
        <begin position="408"/>
        <end position="431"/>
    </location>
</feature>
<feature type="compositionally biased region" description="Acidic residues" evidence="1">
    <location>
        <begin position="196"/>
        <end position="221"/>
    </location>
</feature>
<name>A0A8J2SZX8_9STRA</name>
<reference evidence="2" key="1">
    <citation type="submission" date="2021-11" db="EMBL/GenBank/DDBJ databases">
        <authorList>
            <consortium name="Genoscope - CEA"/>
            <person name="William W."/>
        </authorList>
    </citation>
    <scope>NUCLEOTIDE SEQUENCE</scope>
</reference>